<feature type="signal peptide" evidence="3">
    <location>
        <begin position="1"/>
        <end position="28"/>
    </location>
</feature>
<dbReference type="InterPro" id="IPR001506">
    <property type="entry name" value="Peptidase_M12A"/>
</dbReference>
<evidence type="ECO:0000313" key="5">
    <source>
        <dbReference type="EMBL" id="PIO64263.1"/>
    </source>
</evidence>
<dbReference type="Pfam" id="PF01400">
    <property type="entry name" value="Astacin"/>
    <property type="match status" value="1"/>
</dbReference>
<evidence type="ECO:0000256" key="3">
    <source>
        <dbReference type="SAM" id="SignalP"/>
    </source>
</evidence>
<feature type="domain" description="Peptidase M12A" evidence="4">
    <location>
        <begin position="95"/>
        <end position="178"/>
    </location>
</feature>
<dbReference type="SMART" id="SM00235">
    <property type="entry name" value="ZnMc"/>
    <property type="match status" value="1"/>
</dbReference>
<organism evidence="5 6">
    <name type="scientific">Teladorsagia circumcincta</name>
    <name type="common">Brown stomach worm</name>
    <name type="synonym">Ostertagia circumcincta</name>
    <dbReference type="NCBI Taxonomy" id="45464"/>
    <lineage>
        <taxon>Eukaryota</taxon>
        <taxon>Metazoa</taxon>
        <taxon>Ecdysozoa</taxon>
        <taxon>Nematoda</taxon>
        <taxon>Chromadorea</taxon>
        <taxon>Rhabditida</taxon>
        <taxon>Rhabditina</taxon>
        <taxon>Rhabditomorpha</taxon>
        <taxon>Strongyloidea</taxon>
        <taxon>Trichostrongylidae</taxon>
        <taxon>Teladorsagia</taxon>
    </lineage>
</organism>
<sequence length="259" mass="29042">MARIWCRGLMMMIRILLLLTVLFDSSFCLSEKGRIALTKVAGPDLNSVFGGVASIEEVNRIEGIDEYLYDGDMILTEEQLSALESDIANPSRAKRQIAQYATRWTNNKVYYFFDANITVPNRQYTRTVLKYLQQRTCLSFIESTTAATRIKVFPGAGCYSYVGMLSGVQELSLASGCMVAPAGKTIQFRVTALKDVRCGNGCLYSSIEPRILLDKAMTSPRICCSEQLNTILASNHNPAPIVAYSLYLRSTFTYEYRYL</sequence>
<dbReference type="PANTHER" id="PTHR10127">
    <property type="entry name" value="DISCOIDIN, CUB, EGF, LAMININ , AND ZINC METALLOPROTEASE DOMAIN CONTAINING"/>
    <property type="match status" value="1"/>
</dbReference>
<evidence type="ECO:0000256" key="2">
    <source>
        <dbReference type="PROSITE-ProRule" id="PRU01211"/>
    </source>
</evidence>
<evidence type="ECO:0000313" key="6">
    <source>
        <dbReference type="Proteomes" id="UP000230423"/>
    </source>
</evidence>
<dbReference type="OrthoDB" id="5785852at2759"/>
<dbReference type="EMBL" id="KZ350058">
    <property type="protein sequence ID" value="PIO64263.1"/>
    <property type="molecule type" value="Genomic_DNA"/>
</dbReference>
<feature type="chain" id="PRO_5013560573" evidence="3">
    <location>
        <begin position="29"/>
        <end position="259"/>
    </location>
</feature>
<dbReference type="GO" id="GO:0006508">
    <property type="term" value="P:proteolysis"/>
    <property type="evidence" value="ECO:0007669"/>
    <property type="project" value="InterPro"/>
</dbReference>
<gene>
    <name evidence="5" type="ORF">TELCIR_14117</name>
</gene>
<dbReference type="Gene3D" id="3.40.390.10">
    <property type="entry name" value="Collagenase (Catalytic Domain)"/>
    <property type="match status" value="1"/>
</dbReference>
<keyword evidence="1" id="KW-1015">Disulfide bond</keyword>
<dbReference type="PROSITE" id="PS51864">
    <property type="entry name" value="ASTACIN"/>
    <property type="match status" value="1"/>
</dbReference>
<dbReference type="InterPro" id="IPR006026">
    <property type="entry name" value="Peptidase_Metallo"/>
</dbReference>
<dbReference type="PANTHER" id="PTHR10127:SF831">
    <property type="entry name" value="ZINC METALLOPROTEINASE NAS-37"/>
    <property type="match status" value="1"/>
</dbReference>
<keyword evidence="3" id="KW-0732">Signal</keyword>
<accession>A0A2G9U1Z9</accession>
<dbReference type="SUPFAM" id="SSF55486">
    <property type="entry name" value="Metalloproteases ('zincins'), catalytic domain"/>
    <property type="match status" value="1"/>
</dbReference>
<name>A0A2G9U1Z9_TELCI</name>
<dbReference type="GO" id="GO:0008270">
    <property type="term" value="F:zinc ion binding"/>
    <property type="evidence" value="ECO:0007669"/>
    <property type="project" value="InterPro"/>
</dbReference>
<proteinExistence type="predicted"/>
<reference evidence="5 6" key="1">
    <citation type="submission" date="2015-09" db="EMBL/GenBank/DDBJ databases">
        <title>Draft genome of the parasitic nematode Teladorsagia circumcincta isolate WARC Sus (inbred).</title>
        <authorList>
            <person name="Mitreva M."/>
        </authorList>
    </citation>
    <scope>NUCLEOTIDE SEQUENCE [LARGE SCALE GENOMIC DNA]</scope>
    <source>
        <strain evidence="5 6">S</strain>
    </source>
</reference>
<keyword evidence="6" id="KW-1185">Reference proteome</keyword>
<dbReference type="AlphaFoldDB" id="A0A2G9U1Z9"/>
<evidence type="ECO:0000259" key="4">
    <source>
        <dbReference type="PROSITE" id="PS51864"/>
    </source>
</evidence>
<protein>
    <submittedName>
        <fullName evidence="5">Astacin</fullName>
    </submittedName>
</protein>
<dbReference type="Proteomes" id="UP000230423">
    <property type="component" value="Unassembled WGS sequence"/>
</dbReference>
<evidence type="ECO:0000256" key="1">
    <source>
        <dbReference type="ARBA" id="ARBA00023157"/>
    </source>
</evidence>
<comment type="caution">
    <text evidence="2">Lacks conserved residue(s) required for the propagation of feature annotation.</text>
</comment>
<dbReference type="GO" id="GO:0004222">
    <property type="term" value="F:metalloendopeptidase activity"/>
    <property type="evidence" value="ECO:0007669"/>
    <property type="project" value="InterPro"/>
</dbReference>
<dbReference type="InterPro" id="IPR024079">
    <property type="entry name" value="MetalloPept_cat_dom_sf"/>
</dbReference>